<evidence type="ECO:0000256" key="5">
    <source>
        <dbReference type="ARBA" id="ARBA00012216"/>
    </source>
</evidence>
<evidence type="ECO:0000256" key="1">
    <source>
        <dbReference type="ARBA" id="ARBA00001936"/>
    </source>
</evidence>
<evidence type="ECO:0000256" key="8">
    <source>
        <dbReference type="ARBA" id="ARBA00022723"/>
    </source>
</evidence>
<dbReference type="Proteomes" id="UP000599523">
    <property type="component" value="Unassembled WGS sequence"/>
</dbReference>
<dbReference type="InterPro" id="IPR000291">
    <property type="entry name" value="D-Ala_lig_Van_CS"/>
</dbReference>
<accession>A0A972F713</accession>
<evidence type="ECO:0000256" key="11">
    <source>
        <dbReference type="ARBA" id="ARBA00022842"/>
    </source>
</evidence>
<evidence type="ECO:0000313" key="23">
    <source>
        <dbReference type="Proteomes" id="UP000599523"/>
    </source>
</evidence>
<feature type="active site" evidence="18">
    <location>
        <position position="18"/>
    </location>
</feature>
<comment type="similarity">
    <text evidence="4 17">Belongs to the D-alanine--D-alanine ligase family.</text>
</comment>
<dbReference type="InterPro" id="IPR011761">
    <property type="entry name" value="ATP-grasp"/>
</dbReference>
<evidence type="ECO:0000256" key="19">
    <source>
        <dbReference type="PIRSR" id="PIRSR039102-3"/>
    </source>
</evidence>
<evidence type="ECO:0000256" key="15">
    <source>
        <dbReference type="ARBA" id="ARBA00023316"/>
    </source>
</evidence>
<feature type="active site" evidence="18">
    <location>
        <position position="277"/>
    </location>
</feature>
<feature type="domain" description="ATP-grasp" evidence="21">
    <location>
        <begin position="104"/>
        <end position="299"/>
    </location>
</feature>
<feature type="binding site" evidence="19">
    <location>
        <position position="253"/>
    </location>
    <ligand>
        <name>Mg(2+)</name>
        <dbReference type="ChEBI" id="CHEBI:18420"/>
        <label>1</label>
    </ligand>
</feature>
<comment type="cofactor">
    <cofactor evidence="19">
        <name>Mg(2+)</name>
        <dbReference type="ChEBI" id="CHEBI:18420"/>
    </cofactor>
    <cofactor evidence="19">
        <name>Mn(2+)</name>
        <dbReference type="ChEBI" id="CHEBI:29035"/>
    </cofactor>
    <text evidence="19">Binds 2 magnesium or manganese ions per subunit.</text>
</comment>
<dbReference type="FunFam" id="3.40.50.20:FF:000013">
    <property type="entry name" value="D-alanine--D-alanine ligase"/>
    <property type="match status" value="1"/>
</dbReference>
<evidence type="ECO:0000313" key="22">
    <source>
        <dbReference type="EMBL" id="NMG02728.1"/>
    </source>
</evidence>
<feature type="active site" evidence="18">
    <location>
        <position position="146"/>
    </location>
</feature>
<dbReference type="EMBL" id="WTVM01000031">
    <property type="protein sequence ID" value="NMG02728.1"/>
    <property type="molecule type" value="Genomic_DNA"/>
</dbReference>
<dbReference type="GO" id="GO:0008716">
    <property type="term" value="F:D-alanine-D-alanine ligase activity"/>
    <property type="evidence" value="ECO:0007669"/>
    <property type="project" value="UniProtKB-UniRule"/>
</dbReference>
<protein>
    <recommendedName>
        <fullName evidence="5 17">D-alanine--D-alanine ligase</fullName>
        <ecNumber evidence="5 17">6.3.2.4</ecNumber>
    </recommendedName>
    <alternativeName>
        <fullName evidence="17">D-Ala-D-Ala ligase</fullName>
    </alternativeName>
    <alternativeName>
        <fullName evidence="17">D-alanylalanine synthetase</fullName>
    </alternativeName>
</protein>
<dbReference type="InterPro" id="IPR005905">
    <property type="entry name" value="D_ala_D_ala"/>
</dbReference>
<evidence type="ECO:0000256" key="9">
    <source>
        <dbReference type="ARBA" id="ARBA00022741"/>
    </source>
</evidence>
<dbReference type="InterPro" id="IPR016185">
    <property type="entry name" value="PreATP-grasp_dom_sf"/>
</dbReference>
<feature type="binding site" evidence="19">
    <location>
        <position position="266"/>
    </location>
    <ligand>
        <name>Mg(2+)</name>
        <dbReference type="ChEBI" id="CHEBI:18420"/>
        <label>2</label>
    </ligand>
</feature>
<comment type="cofactor">
    <cofactor evidence="1">
        <name>Mn(2+)</name>
        <dbReference type="ChEBI" id="CHEBI:29035"/>
    </cofactor>
</comment>
<comment type="pathway">
    <text evidence="17">Cell wall biogenesis; peptidoglycan biosynthesis.</text>
</comment>
<keyword evidence="15 17" id="KW-0961">Cell wall biogenesis/degradation</keyword>
<comment type="subcellular location">
    <subcellularLocation>
        <location evidence="3 17">Cytoplasm</location>
    </subcellularLocation>
</comment>
<keyword evidence="23" id="KW-1185">Reference proteome</keyword>
<dbReference type="Gene3D" id="3.30.470.20">
    <property type="entry name" value="ATP-grasp fold, B domain"/>
    <property type="match status" value="1"/>
</dbReference>
<dbReference type="PANTHER" id="PTHR23132:SF23">
    <property type="entry name" value="D-ALANINE--D-ALANINE LIGASE B"/>
    <property type="match status" value="1"/>
</dbReference>
<keyword evidence="12 17" id="KW-0133">Cell shape</keyword>
<evidence type="ECO:0000259" key="21">
    <source>
        <dbReference type="PROSITE" id="PS50975"/>
    </source>
</evidence>
<dbReference type="GO" id="GO:0009252">
    <property type="term" value="P:peptidoglycan biosynthetic process"/>
    <property type="evidence" value="ECO:0007669"/>
    <property type="project" value="UniProtKB-UniRule"/>
</dbReference>
<evidence type="ECO:0000256" key="3">
    <source>
        <dbReference type="ARBA" id="ARBA00004496"/>
    </source>
</evidence>
<evidence type="ECO:0000256" key="13">
    <source>
        <dbReference type="ARBA" id="ARBA00022984"/>
    </source>
</evidence>
<gene>
    <name evidence="17" type="primary">ddl</name>
    <name evidence="22" type="ORF">GPA21_07060</name>
</gene>
<comment type="caution">
    <text evidence="22">The sequence shown here is derived from an EMBL/GenBank/DDBJ whole genome shotgun (WGS) entry which is preliminary data.</text>
</comment>
<dbReference type="GO" id="GO:0008360">
    <property type="term" value="P:regulation of cell shape"/>
    <property type="evidence" value="ECO:0007669"/>
    <property type="project" value="UniProtKB-KW"/>
</dbReference>
<dbReference type="InterPro" id="IPR011095">
    <property type="entry name" value="Dala_Dala_lig_C"/>
</dbReference>
<dbReference type="GO" id="GO:0046872">
    <property type="term" value="F:metal ion binding"/>
    <property type="evidence" value="ECO:0007669"/>
    <property type="project" value="UniProtKB-KW"/>
</dbReference>
<keyword evidence="7 17" id="KW-0436">Ligase</keyword>
<dbReference type="Gene3D" id="3.30.1490.20">
    <property type="entry name" value="ATP-grasp fold, A domain"/>
    <property type="match status" value="1"/>
</dbReference>
<dbReference type="EC" id="6.3.2.4" evidence="5 17"/>
<evidence type="ECO:0000256" key="18">
    <source>
        <dbReference type="PIRSR" id="PIRSR039102-1"/>
    </source>
</evidence>
<evidence type="ECO:0000256" key="6">
    <source>
        <dbReference type="ARBA" id="ARBA00022490"/>
    </source>
</evidence>
<evidence type="ECO:0000256" key="2">
    <source>
        <dbReference type="ARBA" id="ARBA00003921"/>
    </source>
</evidence>
<evidence type="ECO:0000256" key="4">
    <source>
        <dbReference type="ARBA" id="ARBA00010871"/>
    </source>
</evidence>
<dbReference type="GO" id="GO:0071555">
    <property type="term" value="P:cell wall organization"/>
    <property type="evidence" value="ECO:0007669"/>
    <property type="project" value="UniProtKB-KW"/>
</dbReference>
<feature type="binding site" evidence="19">
    <location>
        <position position="268"/>
    </location>
    <ligand>
        <name>Mg(2+)</name>
        <dbReference type="ChEBI" id="CHEBI:18420"/>
        <label>2</label>
    </ligand>
</feature>
<evidence type="ECO:0000256" key="7">
    <source>
        <dbReference type="ARBA" id="ARBA00022598"/>
    </source>
</evidence>
<keyword evidence="8 19" id="KW-0479">Metal-binding</keyword>
<name>A0A972F713_9RHOO</name>
<dbReference type="HAMAP" id="MF_00047">
    <property type="entry name" value="Dala_Dala_lig"/>
    <property type="match status" value="1"/>
</dbReference>
<dbReference type="PROSITE" id="PS00843">
    <property type="entry name" value="DALA_DALA_LIGASE_1"/>
    <property type="match status" value="1"/>
</dbReference>
<dbReference type="InterPro" id="IPR011127">
    <property type="entry name" value="Dala_Dala_lig_N"/>
</dbReference>
<keyword evidence="13 17" id="KW-0573">Peptidoglycan synthesis</keyword>
<dbReference type="PIRSF" id="PIRSF039102">
    <property type="entry name" value="Ddl/VanB"/>
    <property type="match status" value="1"/>
</dbReference>
<sequence length="305" mass="32752">MSRDFGKVAVLMGGSSAEREVSLMSGEAVLGALRHAGVDAHAFDPAERDLCELKREGFGRAFIVLHGRGGEDGTVQGMLEMLGVPYTGSGVMASAIAMDKWRTKMIWAACGLPTPRYALLEQDTDWAAVAAELGLPIFVKPVHEGSSMGATKVTRAEDLQAAWELASRFDNLVIAEEFITGAELTAPFLGDQALPLIRIEAPGGNYDYQNKYFSDDTVYHCPSGLSEDQELGLRDLALRSAKVLGCRGWGRADLMLTQDGKAYLLELNTAPGMTSHSLVPMAARVAGLDFEALCLKILEDARLGG</sequence>
<dbReference type="Pfam" id="PF01820">
    <property type="entry name" value="Dala_Dala_lig_N"/>
    <property type="match status" value="1"/>
</dbReference>
<dbReference type="PANTHER" id="PTHR23132">
    <property type="entry name" value="D-ALANINE--D-ALANINE LIGASE"/>
    <property type="match status" value="1"/>
</dbReference>
<dbReference type="NCBIfam" id="NF002378">
    <property type="entry name" value="PRK01372.1"/>
    <property type="match status" value="1"/>
</dbReference>
<proteinExistence type="inferred from homology"/>
<keyword evidence="11 19" id="KW-0460">Magnesium</keyword>
<evidence type="ECO:0000256" key="12">
    <source>
        <dbReference type="ARBA" id="ARBA00022960"/>
    </source>
</evidence>
<evidence type="ECO:0000256" key="10">
    <source>
        <dbReference type="ARBA" id="ARBA00022840"/>
    </source>
</evidence>
<dbReference type="SUPFAM" id="SSF56059">
    <property type="entry name" value="Glutathione synthetase ATP-binding domain-like"/>
    <property type="match status" value="1"/>
</dbReference>
<dbReference type="Pfam" id="PF07478">
    <property type="entry name" value="Dala_Dala_lig_C"/>
    <property type="match status" value="1"/>
</dbReference>
<keyword evidence="6 17" id="KW-0963">Cytoplasm</keyword>
<organism evidence="22 23">
    <name type="scientific">Azoarcus taiwanensis</name>
    <dbReference type="NCBI Taxonomy" id="666964"/>
    <lineage>
        <taxon>Bacteria</taxon>
        <taxon>Pseudomonadati</taxon>
        <taxon>Pseudomonadota</taxon>
        <taxon>Betaproteobacteria</taxon>
        <taxon>Rhodocyclales</taxon>
        <taxon>Zoogloeaceae</taxon>
        <taxon>Azoarcus</taxon>
    </lineage>
</organism>
<keyword evidence="10 20" id="KW-0067">ATP-binding</keyword>
<reference evidence="22" key="1">
    <citation type="submission" date="2019-12" db="EMBL/GenBank/DDBJ databases">
        <title>Comparative genomics gives insights into the taxonomy of the Azoarcus-Aromatoleum group and reveals separate origins of nif in the plant-associated Azoarcus and non-plant-associated Aromatoleum sub-groups.</title>
        <authorList>
            <person name="Lafos M."/>
            <person name="Maluk M."/>
            <person name="Batista M."/>
            <person name="Junghare M."/>
            <person name="Carmona M."/>
            <person name="Faoro H."/>
            <person name="Cruz L.M."/>
            <person name="Battistoni F."/>
            <person name="De Souza E."/>
            <person name="Pedrosa F."/>
            <person name="Chen W.-M."/>
            <person name="Poole P.S."/>
            <person name="Dixon R.A."/>
            <person name="James E.K."/>
        </authorList>
    </citation>
    <scope>NUCLEOTIDE SEQUENCE</scope>
    <source>
        <strain evidence="22">NSC3</strain>
    </source>
</reference>
<dbReference type="GO" id="GO:0005524">
    <property type="term" value="F:ATP binding"/>
    <property type="evidence" value="ECO:0007669"/>
    <property type="project" value="UniProtKB-UniRule"/>
</dbReference>
<dbReference type="NCBIfam" id="TIGR01205">
    <property type="entry name" value="D_ala_D_alaTIGR"/>
    <property type="match status" value="1"/>
</dbReference>
<dbReference type="GO" id="GO:0005829">
    <property type="term" value="C:cytosol"/>
    <property type="evidence" value="ECO:0007669"/>
    <property type="project" value="TreeGrafter"/>
</dbReference>
<feature type="binding site" evidence="19">
    <location>
        <position position="266"/>
    </location>
    <ligand>
        <name>Mg(2+)</name>
        <dbReference type="ChEBI" id="CHEBI:18420"/>
        <label>1</label>
    </ligand>
</feature>
<dbReference type="PROSITE" id="PS00844">
    <property type="entry name" value="DALA_DALA_LIGASE_2"/>
    <property type="match status" value="1"/>
</dbReference>
<comment type="catalytic activity">
    <reaction evidence="16 17">
        <text>2 D-alanine + ATP = D-alanyl-D-alanine + ADP + phosphate + H(+)</text>
        <dbReference type="Rhea" id="RHEA:11224"/>
        <dbReference type="ChEBI" id="CHEBI:15378"/>
        <dbReference type="ChEBI" id="CHEBI:30616"/>
        <dbReference type="ChEBI" id="CHEBI:43474"/>
        <dbReference type="ChEBI" id="CHEBI:57416"/>
        <dbReference type="ChEBI" id="CHEBI:57822"/>
        <dbReference type="ChEBI" id="CHEBI:456216"/>
        <dbReference type="EC" id="6.3.2.4"/>
    </reaction>
</comment>
<dbReference type="PROSITE" id="PS50975">
    <property type="entry name" value="ATP_GRASP"/>
    <property type="match status" value="1"/>
</dbReference>
<keyword evidence="14 19" id="KW-0464">Manganese</keyword>
<dbReference type="SUPFAM" id="SSF52440">
    <property type="entry name" value="PreATP-grasp domain"/>
    <property type="match status" value="1"/>
</dbReference>
<evidence type="ECO:0000256" key="14">
    <source>
        <dbReference type="ARBA" id="ARBA00023211"/>
    </source>
</evidence>
<dbReference type="AlphaFoldDB" id="A0A972F713"/>
<keyword evidence="9 20" id="KW-0547">Nucleotide-binding</keyword>
<evidence type="ECO:0000256" key="20">
    <source>
        <dbReference type="PROSITE-ProRule" id="PRU00409"/>
    </source>
</evidence>
<dbReference type="InterPro" id="IPR013815">
    <property type="entry name" value="ATP_grasp_subdomain_1"/>
</dbReference>
<dbReference type="Gene3D" id="3.40.50.20">
    <property type="match status" value="1"/>
</dbReference>
<evidence type="ECO:0000256" key="16">
    <source>
        <dbReference type="ARBA" id="ARBA00047614"/>
    </source>
</evidence>
<evidence type="ECO:0000256" key="17">
    <source>
        <dbReference type="HAMAP-Rule" id="MF_00047"/>
    </source>
</evidence>
<comment type="function">
    <text evidence="2 17">Cell wall formation.</text>
</comment>
<dbReference type="RefSeq" id="WP_168987510.1">
    <property type="nucleotide sequence ID" value="NZ_CAWPHM010000244.1"/>
</dbReference>